<dbReference type="PRINTS" id="PR00081">
    <property type="entry name" value="GDHRDH"/>
</dbReference>
<evidence type="ECO:0000256" key="1">
    <source>
        <dbReference type="ARBA" id="ARBA00022857"/>
    </source>
</evidence>
<keyword evidence="1" id="KW-0521">NADP</keyword>
<dbReference type="PANTHER" id="PTHR43296">
    <property type="entry name" value="PEROXISOMAL 2,4-DIENOYL-COA REDUCTASE"/>
    <property type="match status" value="1"/>
</dbReference>
<gene>
    <name evidence="6" type="primary">SPS19</name>
    <name evidence="6" type="ORF">SLS58_007579</name>
</gene>
<evidence type="ECO:0000256" key="4">
    <source>
        <dbReference type="ARBA" id="ARBA00048009"/>
    </source>
</evidence>
<evidence type="ECO:0000256" key="3">
    <source>
        <dbReference type="ARBA" id="ARBA00026117"/>
    </source>
</evidence>
<sequence length="342" mass="35502">MPLPKYEYVSDVWRDGIFGNGNSPPRILLHAATGDLLNAFHVANKVVFCTGGAGSICSAQVRALVHLGANAAIVGRNVEKTENAATDIATCRSGAKVLALGGVDVRKPEDLQAAADKTAKELGSIDFVMKLSGTREIAPSLATISQLSPNAMKSVIDIDVLGSYNTVKATLPYLLESAAKHRTNGTSPPEHGTGGRIIFVSATLHYSGTPLQAHASVAKAGVDALSAAVCIEQGPLGVTSNVIAPGPIAGTEGMQRLSKLDSATNPGRGIPSGRWGAVKEIADATVFLFSDAANYVNGDVIVVDGGAWRMPSTNPGQEFQYPDFLISGQEVTGVKGGRKSKL</sequence>
<evidence type="ECO:0000256" key="5">
    <source>
        <dbReference type="ARBA" id="ARBA00048340"/>
    </source>
</evidence>
<keyword evidence="2" id="KW-0560">Oxidoreductase</keyword>
<dbReference type="InterPro" id="IPR036291">
    <property type="entry name" value="NAD(P)-bd_dom_sf"/>
</dbReference>
<organism evidence="6 7">
    <name type="scientific">Diplodia intermedia</name>
    <dbReference type="NCBI Taxonomy" id="856260"/>
    <lineage>
        <taxon>Eukaryota</taxon>
        <taxon>Fungi</taxon>
        <taxon>Dikarya</taxon>
        <taxon>Ascomycota</taxon>
        <taxon>Pezizomycotina</taxon>
        <taxon>Dothideomycetes</taxon>
        <taxon>Dothideomycetes incertae sedis</taxon>
        <taxon>Botryosphaeriales</taxon>
        <taxon>Botryosphaeriaceae</taxon>
        <taxon>Diplodia</taxon>
    </lineage>
</organism>
<dbReference type="Proteomes" id="UP001521184">
    <property type="component" value="Unassembled WGS sequence"/>
</dbReference>
<evidence type="ECO:0000313" key="6">
    <source>
        <dbReference type="EMBL" id="KAL1639835.1"/>
    </source>
</evidence>
<comment type="catalytic activity">
    <reaction evidence="4">
        <text>a (2E,4E)-dienoyl-CoA + NADPH + H(+) = a 4,5-saturated-(3E)-enoyl-CoA + NADP(+)</text>
        <dbReference type="Rhea" id="RHEA:45912"/>
        <dbReference type="ChEBI" id="CHEBI:15378"/>
        <dbReference type="ChEBI" id="CHEBI:57783"/>
        <dbReference type="ChEBI" id="CHEBI:58349"/>
        <dbReference type="ChEBI" id="CHEBI:85101"/>
        <dbReference type="ChEBI" id="CHEBI:85493"/>
        <dbReference type="EC" id="1.3.1.124"/>
    </reaction>
</comment>
<reference evidence="6 7" key="1">
    <citation type="journal article" date="2023" name="Plant Dis.">
        <title>First Report of Diplodia intermedia Causing Canker and Dieback Diseases on Apple Trees in Canada.</title>
        <authorList>
            <person name="Ellouze W."/>
            <person name="Ilyukhin E."/>
            <person name="Sulman M."/>
            <person name="Ali S."/>
        </authorList>
    </citation>
    <scope>NUCLEOTIDE SEQUENCE [LARGE SCALE GENOMIC DNA]</scope>
    <source>
        <strain evidence="6 7">M45-28</strain>
    </source>
</reference>
<dbReference type="SUPFAM" id="SSF51735">
    <property type="entry name" value="NAD(P)-binding Rossmann-fold domains"/>
    <property type="match status" value="1"/>
</dbReference>
<keyword evidence="7" id="KW-1185">Reference proteome</keyword>
<dbReference type="InterPro" id="IPR002347">
    <property type="entry name" value="SDR_fam"/>
</dbReference>
<dbReference type="EMBL" id="JAKEKT020000058">
    <property type="protein sequence ID" value="KAL1639835.1"/>
    <property type="molecule type" value="Genomic_DNA"/>
</dbReference>
<dbReference type="InterPro" id="IPR045017">
    <property type="entry name" value="DECR2-like"/>
</dbReference>
<comment type="catalytic activity">
    <reaction evidence="5">
        <text>a (2E,4Z)-dienoyl-CoA + NADPH + H(+) = a 4,5-saturated-(3E)-enoyl-CoA + NADP(+)</text>
        <dbReference type="Rhea" id="RHEA:61892"/>
        <dbReference type="ChEBI" id="CHEBI:15378"/>
        <dbReference type="ChEBI" id="CHEBI:57783"/>
        <dbReference type="ChEBI" id="CHEBI:58349"/>
        <dbReference type="ChEBI" id="CHEBI:85099"/>
        <dbReference type="ChEBI" id="CHEBI:85493"/>
        <dbReference type="EC" id="1.3.1.124"/>
    </reaction>
</comment>
<dbReference type="PANTHER" id="PTHR43296:SF2">
    <property type="entry name" value="PEROXISOMAL 2,4-DIENOYL-COA REDUCTASE [(3E)-ENOYL-COA-PRODUCING]"/>
    <property type="match status" value="1"/>
</dbReference>
<protein>
    <recommendedName>
        <fullName evidence="3">2,4-dienoyl-CoA reductase [(3E)-enoyl-CoA-producing]</fullName>
        <ecNumber evidence="3">1.3.1.124</ecNumber>
    </recommendedName>
</protein>
<name>A0ABR3TJV1_9PEZI</name>
<evidence type="ECO:0000313" key="7">
    <source>
        <dbReference type="Proteomes" id="UP001521184"/>
    </source>
</evidence>
<dbReference type="Pfam" id="PF13561">
    <property type="entry name" value="adh_short_C2"/>
    <property type="match status" value="1"/>
</dbReference>
<comment type="caution">
    <text evidence="6">The sequence shown here is derived from an EMBL/GenBank/DDBJ whole genome shotgun (WGS) entry which is preliminary data.</text>
</comment>
<dbReference type="Gene3D" id="3.40.50.720">
    <property type="entry name" value="NAD(P)-binding Rossmann-like Domain"/>
    <property type="match status" value="1"/>
</dbReference>
<dbReference type="EC" id="1.3.1.124" evidence="3"/>
<accession>A0ABR3TJV1</accession>
<proteinExistence type="predicted"/>
<evidence type="ECO:0000256" key="2">
    <source>
        <dbReference type="ARBA" id="ARBA00023002"/>
    </source>
</evidence>